<dbReference type="UniPathway" id="UPA00148"/>
<evidence type="ECO:0000256" key="7">
    <source>
        <dbReference type="ARBA" id="ARBA00022989"/>
    </source>
</evidence>
<dbReference type="HAMAP" id="MF_00024">
    <property type="entry name" value="CobD_CbiB"/>
    <property type="match status" value="1"/>
</dbReference>
<comment type="caution">
    <text evidence="9">Lacks conserved residue(s) required for the propagation of feature annotation.</text>
</comment>
<dbReference type="AlphaFoldDB" id="A0A6N7XG00"/>
<keyword evidence="8 9" id="KW-0472">Membrane</keyword>
<proteinExistence type="inferred from homology"/>
<keyword evidence="6 9" id="KW-0812">Transmembrane</keyword>
<dbReference type="RefSeq" id="WP_154537708.1">
    <property type="nucleotide sequence ID" value="NZ_VUNE01000002.1"/>
</dbReference>
<dbReference type="GO" id="GO:0005886">
    <property type="term" value="C:plasma membrane"/>
    <property type="evidence" value="ECO:0007669"/>
    <property type="project" value="UniProtKB-SubCell"/>
</dbReference>
<name>A0A6N7XG00_9FIRM</name>
<dbReference type="Pfam" id="PF03186">
    <property type="entry name" value="CobD_Cbib"/>
    <property type="match status" value="1"/>
</dbReference>
<evidence type="ECO:0000313" key="10">
    <source>
        <dbReference type="EMBL" id="MST62314.1"/>
    </source>
</evidence>
<accession>A0A6N7XG00</accession>
<dbReference type="Proteomes" id="UP000440713">
    <property type="component" value="Unassembled WGS sequence"/>
</dbReference>
<keyword evidence="4 9" id="KW-1003">Cell membrane</keyword>
<reference evidence="10 11" key="1">
    <citation type="submission" date="2019-08" db="EMBL/GenBank/DDBJ databases">
        <title>In-depth cultivation of the pig gut microbiome towards novel bacterial diversity and tailored functional studies.</title>
        <authorList>
            <person name="Wylensek D."/>
            <person name="Hitch T.C.A."/>
            <person name="Clavel T."/>
        </authorList>
    </citation>
    <scope>NUCLEOTIDE SEQUENCE [LARGE SCALE GENOMIC DNA]</scope>
    <source>
        <strain evidence="10 11">WCA-SAB-591-4A-A</strain>
    </source>
</reference>
<protein>
    <recommendedName>
        <fullName evidence="9">Cobalamin biosynthesis protein CobD</fullName>
    </recommendedName>
</protein>
<evidence type="ECO:0000256" key="6">
    <source>
        <dbReference type="ARBA" id="ARBA00022692"/>
    </source>
</evidence>
<feature type="transmembrane region" description="Helical" evidence="9">
    <location>
        <begin position="85"/>
        <end position="106"/>
    </location>
</feature>
<feature type="transmembrane region" description="Helical" evidence="9">
    <location>
        <begin position="299"/>
        <end position="321"/>
    </location>
</feature>
<gene>
    <name evidence="9 10" type="primary">cobD</name>
    <name evidence="10" type="ORF">FYJ71_04900</name>
</gene>
<evidence type="ECO:0000256" key="3">
    <source>
        <dbReference type="ARBA" id="ARBA00006263"/>
    </source>
</evidence>
<comment type="pathway">
    <text evidence="2 9">Cofactor biosynthesis; adenosylcobalamin biosynthesis.</text>
</comment>
<evidence type="ECO:0000256" key="8">
    <source>
        <dbReference type="ARBA" id="ARBA00023136"/>
    </source>
</evidence>
<evidence type="ECO:0000256" key="4">
    <source>
        <dbReference type="ARBA" id="ARBA00022475"/>
    </source>
</evidence>
<dbReference type="InterPro" id="IPR004485">
    <property type="entry name" value="Cobalamin_biosynth_CobD/CbiB"/>
</dbReference>
<feature type="transmembrane region" description="Helical" evidence="9">
    <location>
        <begin position="58"/>
        <end position="79"/>
    </location>
</feature>
<comment type="subcellular location">
    <subcellularLocation>
        <location evidence="1 9">Cell membrane</location>
        <topology evidence="1 9">Multi-pass membrane protein</topology>
    </subcellularLocation>
</comment>
<evidence type="ECO:0000256" key="1">
    <source>
        <dbReference type="ARBA" id="ARBA00004651"/>
    </source>
</evidence>
<dbReference type="PANTHER" id="PTHR34308">
    <property type="entry name" value="COBALAMIN BIOSYNTHESIS PROTEIN CBIB"/>
    <property type="match status" value="1"/>
</dbReference>
<keyword evidence="11" id="KW-1185">Reference proteome</keyword>
<evidence type="ECO:0000256" key="5">
    <source>
        <dbReference type="ARBA" id="ARBA00022573"/>
    </source>
</evidence>
<evidence type="ECO:0000256" key="2">
    <source>
        <dbReference type="ARBA" id="ARBA00004953"/>
    </source>
</evidence>
<dbReference type="GO" id="GO:0015420">
    <property type="term" value="F:ABC-type vitamin B12 transporter activity"/>
    <property type="evidence" value="ECO:0007669"/>
    <property type="project" value="UniProtKB-UniRule"/>
</dbReference>
<sequence>MSFYILPISIGLAFVLDLIIGDPYWFPHPVIYIGKLVSGLEKAVRNSKLFTSEKKQKLCGLLIWVSTVAVTAIVTYLLVSLFDRNVIMVLLVNAIVICICLSTKCLGKEAKKVYYKLDDIDEARVQLSYIVGRDTSNLSEEEIIRATVETVAENTVDGTIAPMMYAFIGGPILSMVYKAVNTMDSMLGYKNERFVNIGMFSAILDDIFNYIPARFSLVSFTIASFFLGYDWKNCVVIGIRDRKNHNSPNCAIPEGAVAGALGVQLGGTNVYFGEEVYKPTIGDKNRNLEREDIIRTIRLMNFASLISLMIFLIIYMVFIVLRCI</sequence>
<organism evidence="10 11">
    <name type="scientific">Peptostreptococcus porci</name>
    <dbReference type="NCBI Taxonomy" id="2652282"/>
    <lineage>
        <taxon>Bacteria</taxon>
        <taxon>Bacillati</taxon>
        <taxon>Bacillota</taxon>
        <taxon>Clostridia</taxon>
        <taxon>Peptostreptococcales</taxon>
        <taxon>Peptostreptococcaceae</taxon>
        <taxon>Peptostreptococcus</taxon>
    </lineage>
</organism>
<comment type="function">
    <text evidence="9">Converts cobyric acid to cobinamide by the addition of aminopropanol on the F carboxylic group.</text>
</comment>
<dbReference type="EMBL" id="VUNE01000002">
    <property type="protein sequence ID" value="MST62314.1"/>
    <property type="molecule type" value="Genomic_DNA"/>
</dbReference>
<evidence type="ECO:0000256" key="9">
    <source>
        <dbReference type="HAMAP-Rule" id="MF_00024"/>
    </source>
</evidence>
<dbReference type="NCBIfam" id="TIGR00380">
    <property type="entry name" value="cobal_cbiB"/>
    <property type="match status" value="1"/>
</dbReference>
<dbReference type="GO" id="GO:0009236">
    <property type="term" value="P:cobalamin biosynthetic process"/>
    <property type="evidence" value="ECO:0007669"/>
    <property type="project" value="UniProtKB-UniRule"/>
</dbReference>
<keyword evidence="5 9" id="KW-0169">Cobalamin biosynthesis</keyword>
<dbReference type="PANTHER" id="PTHR34308:SF1">
    <property type="entry name" value="COBALAMIN BIOSYNTHESIS PROTEIN CBIB"/>
    <property type="match status" value="1"/>
</dbReference>
<evidence type="ECO:0000313" key="11">
    <source>
        <dbReference type="Proteomes" id="UP000440713"/>
    </source>
</evidence>
<keyword evidence="7 9" id="KW-1133">Transmembrane helix</keyword>
<dbReference type="GO" id="GO:0048472">
    <property type="term" value="F:threonine-phosphate decarboxylase activity"/>
    <property type="evidence" value="ECO:0007669"/>
    <property type="project" value="InterPro"/>
</dbReference>
<feature type="transmembrane region" description="Helical" evidence="9">
    <location>
        <begin position="6"/>
        <end position="26"/>
    </location>
</feature>
<comment type="similarity">
    <text evidence="3 9">Belongs to the CobD/CbiB family.</text>
</comment>
<comment type="caution">
    <text evidence="10">The sequence shown here is derived from an EMBL/GenBank/DDBJ whole genome shotgun (WGS) entry which is preliminary data.</text>
</comment>